<proteinExistence type="inferred from homology"/>
<feature type="transmembrane region" description="Helical" evidence="10">
    <location>
        <begin position="232"/>
        <end position="254"/>
    </location>
</feature>
<feature type="transmembrane region" description="Helical" evidence="10">
    <location>
        <begin position="377"/>
        <end position="398"/>
    </location>
</feature>
<feature type="transmembrane region" description="Helical" evidence="10">
    <location>
        <begin position="147"/>
        <end position="168"/>
    </location>
</feature>
<keyword evidence="4" id="KW-0256">Endoplasmic reticulum</keyword>
<evidence type="ECO:0000256" key="9">
    <source>
        <dbReference type="ARBA" id="ARBA00025752"/>
    </source>
</evidence>
<comment type="caution">
    <text evidence="11">The sequence shown here is derived from an EMBL/GenBank/DDBJ whole genome shotgun (WGS) entry which is preliminary data.</text>
</comment>
<feature type="transmembrane region" description="Helical" evidence="10">
    <location>
        <begin position="43"/>
        <end position="61"/>
    </location>
</feature>
<dbReference type="Pfam" id="PF03547">
    <property type="entry name" value="Mem_trans"/>
    <property type="match status" value="1"/>
</dbReference>
<keyword evidence="7" id="KW-0927">Auxin signaling pathway</keyword>
<keyword evidence="12" id="KW-1185">Reference proteome</keyword>
<evidence type="ECO:0000256" key="7">
    <source>
        <dbReference type="ARBA" id="ARBA00023294"/>
    </source>
</evidence>
<evidence type="ECO:0000256" key="3">
    <source>
        <dbReference type="ARBA" id="ARBA00022692"/>
    </source>
</evidence>
<feature type="transmembrane region" description="Helical" evidence="10">
    <location>
        <begin position="341"/>
        <end position="365"/>
    </location>
</feature>
<evidence type="ECO:0000256" key="2">
    <source>
        <dbReference type="ARBA" id="ARBA00022448"/>
    </source>
</evidence>
<comment type="similarity">
    <text evidence="9">Belongs to the auxin efflux carrier (TC 2.A.69.2) family.</text>
</comment>
<dbReference type="InterPro" id="IPR004776">
    <property type="entry name" value="Mem_transp_PIN-like"/>
</dbReference>
<evidence type="ECO:0000256" key="4">
    <source>
        <dbReference type="ARBA" id="ARBA00022824"/>
    </source>
</evidence>
<protein>
    <recommendedName>
        <fullName evidence="13">Auxin efflux carrier family protein</fullName>
    </recommendedName>
</protein>
<keyword evidence="6 10" id="KW-0472">Membrane</keyword>
<dbReference type="EMBL" id="JAUHHV010000010">
    <property type="protein sequence ID" value="KAK1410617.1"/>
    <property type="molecule type" value="Genomic_DNA"/>
</dbReference>
<evidence type="ECO:0000256" key="10">
    <source>
        <dbReference type="SAM" id="Phobius"/>
    </source>
</evidence>
<accession>A0AAD8JU15</accession>
<keyword evidence="2" id="KW-0813">Transport</keyword>
<dbReference type="PANTHER" id="PTHR31651:SF33">
    <property type="entry name" value="PROTEIN PIN-LIKES 1"/>
    <property type="match status" value="1"/>
</dbReference>
<evidence type="ECO:0008006" key="13">
    <source>
        <dbReference type="Google" id="ProtNLM"/>
    </source>
</evidence>
<sequence>MGFVDLFSAASMPVLKVLIVTALGSFLALDSVNIFGQSTRKQVNDIVFFVFTPSLVATNLAKTITLESIISMWFMPVNILLTYIIGSALGWVVLIITRPPQHLKGLIISACAAGNLGSLPLIIIPAVCKEKGSPFGDPNVCHEYGMAYASLSMAIGAIFLWTYAYNLVRAFSVNSQDSGNNVMASVKVKGTIGNHLTESLLPSSSSTVNMKEKWKVTTEMVKQHLRNFSRKVNLKAVFTPSTAGAIVGFLIGTITPMRRLLIGTTAPLRVIQDSASLIGDASIPTMTLIVGGNLLKGLKGSGVSSSIVTGIVIVRFIFLPVFGVLIIKGAIYLSLVRVDPLYLFVLLLQFALPPAMNIGTITQLFGAGETECSVIMLWTYGLASLSLTFWSMFFMWLVA</sequence>
<dbReference type="AlphaFoldDB" id="A0AAD8JU15"/>
<feature type="transmembrane region" description="Helical" evidence="10">
    <location>
        <begin position="106"/>
        <end position="127"/>
    </location>
</feature>
<reference evidence="11" key="1">
    <citation type="journal article" date="2023" name="bioRxiv">
        <title>Improved chromosome-level genome assembly for marigold (Tagetes erecta).</title>
        <authorList>
            <person name="Jiang F."/>
            <person name="Yuan L."/>
            <person name="Wang S."/>
            <person name="Wang H."/>
            <person name="Xu D."/>
            <person name="Wang A."/>
            <person name="Fan W."/>
        </authorList>
    </citation>
    <scope>NUCLEOTIDE SEQUENCE</scope>
    <source>
        <strain evidence="11">WSJ</strain>
        <tissue evidence="11">Leaf</tissue>
    </source>
</reference>
<evidence type="ECO:0000256" key="6">
    <source>
        <dbReference type="ARBA" id="ARBA00023136"/>
    </source>
</evidence>
<feature type="transmembrane region" description="Helical" evidence="10">
    <location>
        <begin position="307"/>
        <end position="335"/>
    </location>
</feature>
<evidence type="ECO:0000256" key="8">
    <source>
        <dbReference type="ARBA" id="ARBA00025100"/>
    </source>
</evidence>
<feature type="transmembrane region" description="Helical" evidence="10">
    <location>
        <begin position="6"/>
        <end position="31"/>
    </location>
</feature>
<dbReference type="GO" id="GO:0005789">
    <property type="term" value="C:endoplasmic reticulum membrane"/>
    <property type="evidence" value="ECO:0007669"/>
    <property type="project" value="UniProtKB-SubCell"/>
</dbReference>
<organism evidence="11 12">
    <name type="scientific">Tagetes erecta</name>
    <name type="common">African marigold</name>
    <dbReference type="NCBI Taxonomy" id="13708"/>
    <lineage>
        <taxon>Eukaryota</taxon>
        <taxon>Viridiplantae</taxon>
        <taxon>Streptophyta</taxon>
        <taxon>Embryophyta</taxon>
        <taxon>Tracheophyta</taxon>
        <taxon>Spermatophyta</taxon>
        <taxon>Magnoliopsida</taxon>
        <taxon>eudicotyledons</taxon>
        <taxon>Gunneridae</taxon>
        <taxon>Pentapetalae</taxon>
        <taxon>asterids</taxon>
        <taxon>campanulids</taxon>
        <taxon>Asterales</taxon>
        <taxon>Asteraceae</taxon>
        <taxon>Asteroideae</taxon>
        <taxon>Heliantheae alliance</taxon>
        <taxon>Tageteae</taxon>
        <taxon>Tagetes</taxon>
    </lineage>
</organism>
<keyword evidence="3 10" id="KW-0812">Transmembrane</keyword>
<dbReference type="Proteomes" id="UP001229421">
    <property type="component" value="Unassembled WGS sequence"/>
</dbReference>
<gene>
    <name evidence="11" type="ORF">QVD17_37154</name>
</gene>
<evidence type="ECO:0000313" key="11">
    <source>
        <dbReference type="EMBL" id="KAK1410617.1"/>
    </source>
</evidence>
<dbReference type="GO" id="GO:0080162">
    <property type="term" value="P:endoplasmic reticulum to cytosol auxin transport"/>
    <property type="evidence" value="ECO:0007669"/>
    <property type="project" value="InterPro"/>
</dbReference>
<comment type="function">
    <text evidence="8">Involved in cellular auxin homeostasis by regulating auxin metabolism. Regulates intracellular auxin accumulation at the endoplasmic reticulum and thus auxin availability for nuclear auxin signaling.</text>
</comment>
<dbReference type="InterPro" id="IPR045033">
    <property type="entry name" value="PILS1/3/4/5/7"/>
</dbReference>
<evidence type="ECO:0000256" key="1">
    <source>
        <dbReference type="ARBA" id="ARBA00004477"/>
    </source>
</evidence>
<evidence type="ECO:0000313" key="12">
    <source>
        <dbReference type="Proteomes" id="UP001229421"/>
    </source>
</evidence>
<keyword evidence="5 10" id="KW-1133">Transmembrane helix</keyword>
<evidence type="ECO:0000256" key="5">
    <source>
        <dbReference type="ARBA" id="ARBA00022989"/>
    </source>
</evidence>
<dbReference type="GO" id="GO:0009734">
    <property type="term" value="P:auxin-activated signaling pathway"/>
    <property type="evidence" value="ECO:0007669"/>
    <property type="project" value="UniProtKB-KW"/>
</dbReference>
<feature type="transmembrane region" description="Helical" evidence="10">
    <location>
        <begin position="73"/>
        <end position="94"/>
    </location>
</feature>
<comment type="subcellular location">
    <subcellularLocation>
        <location evidence="1">Endoplasmic reticulum membrane</location>
        <topology evidence="1">Multi-pass membrane protein</topology>
    </subcellularLocation>
</comment>
<dbReference type="PANTHER" id="PTHR31651">
    <property type="match status" value="1"/>
</dbReference>
<name>A0AAD8JU15_TARER</name>